<organism evidence="2 3">
    <name type="scientific">Flavobacterium pectinovorum</name>
    <dbReference type="NCBI Taxonomy" id="29533"/>
    <lineage>
        <taxon>Bacteria</taxon>
        <taxon>Pseudomonadati</taxon>
        <taxon>Bacteroidota</taxon>
        <taxon>Flavobacteriia</taxon>
        <taxon>Flavobacteriales</taxon>
        <taxon>Flavobacteriaceae</taxon>
        <taxon>Flavobacterium</taxon>
    </lineage>
</organism>
<dbReference type="Gene3D" id="1.10.443.10">
    <property type="entry name" value="Intergrase catalytic core"/>
    <property type="match status" value="1"/>
</dbReference>
<evidence type="ECO:0000313" key="3">
    <source>
        <dbReference type="Proteomes" id="UP000319700"/>
    </source>
</evidence>
<sequence length="207" mass="24553">MKKDYKKHFNIHDIVRLVQHLVKDEQYGYGFMLMIGSTLGYKIGMLLEMKWENFVDTDGKCLSEIRTGISEPRPVTLFLKGFIEYVYQKSDNPLLDSSPFVNHETKERFNTRNLNRELRRIQKKYASVVGMPYPLETDTMRRVFGLSVWDKWHYQNAALGVLRKHYGHNSDKMTRAFLMIPEKLTTYKVNEVYDCYDPKWSYETIAL</sequence>
<reference evidence="2 3" key="1">
    <citation type="journal article" date="2019" name="Environ. Microbiol.">
        <title>Species interactions and distinct microbial communities in high Arctic permafrost affected cryosols are associated with the CH4 and CO2 gas fluxes.</title>
        <authorList>
            <person name="Altshuler I."/>
            <person name="Hamel J."/>
            <person name="Turney S."/>
            <person name="Magnuson E."/>
            <person name="Levesque R."/>
            <person name="Greer C."/>
            <person name="Whyte L.G."/>
        </authorList>
    </citation>
    <scope>NUCLEOTIDE SEQUENCE [LARGE SCALE GENOMIC DNA]</scope>
    <source>
        <strain evidence="2 3">42</strain>
    </source>
</reference>
<gene>
    <name evidence="2" type="ORF">EAH81_27090</name>
</gene>
<protein>
    <recommendedName>
        <fullName evidence="4">Tyr recombinase domain-containing protein</fullName>
    </recommendedName>
</protein>
<name>A0A502E3G4_9FLAO</name>
<accession>A0A502E3G4</accession>
<dbReference type="SUPFAM" id="SSF56349">
    <property type="entry name" value="DNA breaking-rejoining enzymes"/>
    <property type="match status" value="1"/>
</dbReference>
<dbReference type="GO" id="GO:0003677">
    <property type="term" value="F:DNA binding"/>
    <property type="evidence" value="ECO:0007669"/>
    <property type="project" value="InterPro"/>
</dbReference>
<keyword evidence="3" id="KW-1185">Reference proteome</keyword>
<dbReference type="EMBL" id="RCZH01000031">
    <property type="protein sequence ID" value="TPG31086.1"/>
    <property type="molecule type" value="Genomic_DNA"/>
</dbReference>
<dbReference type="AlphaFoldDB" id="A0A502E3G4"/>
<comment type="caution">
    <text evidence="2">The sequence shown here is derived from an EMBL/GenBank/DDBJ whole genome shotgun (WGS) entry which is preliminary data.</text>
</comment>
<dbReference type="GO" id="GO:0015074">
    <property type="term" value="P:DNA integration"/>
    <property type="evidence" value="ECO:0007669"/>
    <property type="project" value="InterPro"/>
</dbReference>
<dbReference type="Proteomes" id="UP000319700">
    <property type="component" value="Unassembled WGS sequence"/>
</dbReference>
<evidence type="ECO:0008006" key="4">
    <source>
        <dbReference type="Google" id="ProtNLM"/>
    </source>
</evidence>
<evidence type="ECO:0000256" key="1">
    <source>
        <dbReference type="ARBA" id="ARBA00023172"/>
    </source>
</evidence>
<dbReference type="RefSeq" id="WP_140512018.1">
    <property type="nucleotide sequence ID" value="NZ_RCZH01000031.1"/>
</dbReference>
<proteinExistence type="predicted"/>
<evidence type="ECO:0000313" key="2">
    <source>
        <dbReference type="EMBL" id="TPG31086.1"/>
    </source>
</evidence>
<dbReference type="GO" id="GO:0006310">
    <property type="term" value="P:DNA recombination"/>
    <property type="evidence" value="ECO:0007669"/>
    <property type="project" value="UniProtKB-KW"/>
</dbReference>
<dbReference type="InterPro" id="IPR011010">
    <property type="entry name" value="DNA_brk_join_enz"/>
</dbReference>
<dbReference type="InterPro" id="IPR013762">
    <property type="entry name" value="Integrase-like_cat_sf"/>
</dbReference>
<keyword evidence="1" id="KW-0233">DNA recombination</keyword>